<keyword evidence="8" id="KW-1185">Reference proteome</keyword>
<dbReference type="PANTHER" id="PTHR30290">
    <property type="entry name" value="PERIPLASMIC BINDING COMPONENT OF ABC TRANSPORTER"/>
    <property type="match status" value="1"/>
</dbReference>
<dbReference type="Gene3D" id="3.40.190.10">
    <property type="entry name" value="Periplasmic binding protein-like II"/>
    <property type="match status" value="1"/>
</dbReference>
<comment type="similarity">
    <text evidence="2">Belongs to the bacterial solute-binding protein 5 family.</text>
</comment>
<dbReference type="GO" id="GO:0030288">
    <property type="term" value="C:outer membrane-bounded periplasmic space"/>
    <property type="evidence" value="ECO:0007669"/>
    <property type="project" value="UniProtKB-ARBA"/>
</dbReference>
<dbReference type="GO" id="GO:0015833">
    <property type="term" value="P:peptide transport"/>
    <property type="evidence" value="ECO:0007669"/>
    <property type="project" value="TreeGrafter"/>
</dbReference>
<dbReference type="PANTHER" id="PTHR30290:SF9">
    <property type="entry name" value="OLIGOPEPTIDE-BINDING PROTEIN APPA"/>
    <property type="match status" value="1"/>
</dbReference>
<accession>A0A1M6I016</accession>
<dbReference type="InterPro" id="IPR030678">
    <property type="entry name" value="Peptide/Ni-bd"/>
</dbReference>
<dbReference type="GO" id="GO:1904680">
    <property type="term" value="F:peptide transmembrane transporter activity"/>
    <property type="evidence" value="ECO:0007669"/>
    <property type="project" value="TreeGrafter"/>
</dbReference>
<dbReference type="OrthoDB" id="9803988at2"/>
<evidence type="ECO:0000313" key="8">
    <source>
        <dbReference type="Proteomes" id="UP000184387"/>
    </source>
</evidence>
<protein>
    <submittedName>
        <fullName evidence="7">Peptide/nickel transport system substrate-binding protein</fullName>
    </submittedName>
</protein>
<evidence type="ECO:0000313" key="7">
    <source>
        <dbReference type="EMBL" id="SHJ27664.1"/>
    </source>
</evidence>
<keyword evidence="4 5" id="KW-0732">Signal</keyword>
<evidence type="ECO:0000256" key="4">
    <source>
        <dbReference type="ARBA" id="ARBA00022729"/>
    </source>
</evidence>
<dbReference type="STRING" id="198092.SAMN02745194_02147"/>
<dbReference type="AlphaFoldDB" id="A0A1M6I016"/>
<dbReference type="RefSeq" id="WP_073134568.1">
    <property type="nucleotide sequence ID" value="NZ_FQZF01000011.1"/>
</dbReference>
<sequence length="527" mass="58376">MIRLPVRRVLAALAIVLSTAVTAEAQTTVRWGNNGEVTTMDPHGVFSTANAALLGNVYDSLVRLDRNLAFEPALATAWVVMAPDHYRFTIRQNVRFHDGTLMTAGDVVASLRRASVPNSPYASVTHMIKEVQQSGRDTVDVMLRGPYPVLINDLAGISILSEAWMKAHDALLPTDPARGTSGYANVNTNGTGPFRVVSRQLDSETVLEAFPDWWDKREHNVDRISFRPVPNDATRLAGLLSGQLDVITPVPLQDAERLRQNSAITLVEAQDLRVMYFGFNVGPDHQTAAGTGPNPLADRRVREAMTMALDVPSITRAVMRGLTQPTHSMIAREITGYEPAQSVQRATYNQDGARRLLAEAGYPDGFTIGLECPVDRFVNGDRLCQAAAAMWARIGVKVTYSGMRYAAFMQRFMKQEPDIYLMGWANTPQLDGFSILNNVFHTRNQRSGSWNAGRYSDPALDTLIGRAAVEMDLAKRTSLLTEAFAMERANFWAIPLYREPMLLASRKGFEVPAFADGRMRFWMARAP</sequence>
<evidence type="ECO:0000256" key="5">
    <source>
        <dbReference type="SAM" id="SignalP"/>
    </source>
</evidence>
<dbReference type="Proteomes" id="UP000184387">
    <property type="component" value="Unassembled WGS sequence"/>
</dbReference>
<dbReference type="CDD" id="cd08498">
    <property type="entry name" value="PBP2_NikA_DppA_OppA_like_2"/>
    <property type="match status" value="1"/>
</dbReference>
<evidence type="ECO:0000256" key="3">
    <source>
        <dbReference type="ARBA" id="ARBA00022448"/>
    </source>
</evidence>
<gene>
    <name evidence="7" type="ORF">SAMN02745194_02147</name>
</gene>
<name>A0A1M6I016_9PROT</name>
<keyword evidence="3" id="KW-0813">Transport</keyword>
<dbReference type="EMBL" id="FQZF01000011">
    <property type="protein sequence ID" value="SHJ27664.1"/>
    <property type="molecule type" value="Genomic_DNA"/>
</dbReference>
<feature type="chain" id="PRO_5012048069" evidence="5">
    <location>
        <begin position="26"/>
        <end position="527"/>
    </location>
</feature>
<dbReference type="Pfam" id="PF00496">
    <property type="entry name" value="SBP_bac_5"/>
    <property type="match status" value="1"/>
</dbReference>
<organism evidence="7 8">
    <name type="scientific">Muricoccus roseus</name>
    <dbReference type="NCBI Taxonomy" id="198092"/>
    <lineage>
        <taxon>Bacteria</taxon>
        <taxon>Pseudomonadati</taxon>
        <taxon>Pseudomonadota</taxon>
        <taxon>Alphaproteobacteria</taxon>
        <taxon>Acetobacterales</taxon>
        <taxon>Roseomonadaceae</taxon>
        <taxon>Muricoccus</taxon>
    </lineage>
</organism>
<feature type="domain" description="Solute-binding protein family 5" evidence="6">
    <location>
        <begin position="70"/>
        <end position="444"/>
    </location>
</feature>
<dbReference type="GO" id="GO:0043190">
    <property type="term" value="C:ATP-binding cassette (ABC) transporter complex"/>
    <property type="evidence" value="ECO:0007669"/>
    <property type="project" value="InterPro"/>
</dbReference>
<reference evidence="7 8" key="1">
    <citation type="submission" date="2016-11" db="EMBL/GenBank/DDBJ databases">
        <authorList>
            <person name="Jaros S."/>
            <person name="Januszkiewicz K."/>
            <person name="Wedrychowicz H."/>
        </authorList>
    </citation>
    <scope>NUCLEOTIDE SEQUENCE [LARGE SCALE GENOMIC DNA]</scope>
    <source>
        <strain evidence="7 8">DSM 14916</strain>
    </source>
</reference>
<feature type="signal peptide" evidence="5">
    <location>
        <begin position="1"/>
        <end position="25"/>
    </location>
</feature>
<evidence type="ECO:0000259" key="6">
    <source>
        <dbReference type="Pfam" id="PF00496"/>
    </source>
</evidence>
<comment type="subcellular location">
    <subcellularLocation>
        <location evidence="1">Periplasm</location>
    </subcellularLocation>
</comment>
<dbReference type="InterPro" id="IPR000914">
    <property type="entry name" value="SBP_5_dom"/>
</dbReference>
<evidence type="ECO:0000256" key="1">
    <source>
        <dbReference type="ARBA" id="ARBA00004418"/>
    </source>
</evidence>
<proteinExistence type="inferred from homology"/>
<evidence type="ECO:0000256" key="2">
    <source>
        <dbReference type="ARBA" id="ARBA00005695"/>
    </source>
</evidence>
<dbReference type="SUPFAM" id="SSF53850">
    <property type="entry name" value="Periplasmic binding protein-like II"/>
    <property type="match status" value="1"/>
</dbReference>
<dbReference type="PIRSF" id="PIRSF002741">
    <property type="entry name" value="MppA"/>
    <property type="match status" value="1"/>
</dbReference>
<dbReference type="Gene3D" id="3.10.105.10">
    <property type="entry name" value="Dipeptide-binding Protein, Domain 3"/>
    <property type="match status" value="1"/>
</dbReference>
<dbReference type="InterPro" id="IPR039424">
    <property type="entry name" value="SBP_5"/>
</dbReference>